<evidence type="ECO:0000313" key="9">
    <source>
        <dbReference type="EMBL" id="MCI29078.1"/>
    </source>
</evidence>
<dbReference type="PANTHER" id="PTHR24223">
    <property type="entry name" value="ATP-BINDING CASSETTE SUB-FAMILY C"/>
    <property type="match status" value="1"/>
</dbReference>
<evidence type="ECO:0000259" key="8">
    <source>
        <dbReference type="PROSITE" id="PS50929"/>
    </source>
</evidence>
<evidence type="ECO:0000313" key="10">
    <source>
        <dbReference type="Proteomes" id="UP000265520"/>
    </source>
</evidence>
<evidence type="ECO:0000256" key="4">
    <source>
        <dbReference type="ARBA" id="ARBA00022840"/>
    </source>
</evidence>
<keyword evidence="3" id="KW-0547">Nucleotide-binding</keyword>
<feature type="non-terminal residue" evidence="9">
    <location>
        <position position="151"/>
    </location>
</feature>
<evidence type="ECO:0000256" key="7">
    <source>
        <dbReference type="SAM" id="Phobius"/>
    </source>
</evidence>
<feature type="transmembrane region" description="Helical" evidence="7">
    <location>
        <begin position="42"/>
        <end position="61"/>
    </location>
</feature>
<dbReference type="EMBL" id="LXQA010170100">
    <property type="protein sequence ID" value="MCI29078.1"/>
    <property type="molecule type" value="Genomic_DNA"/>
</dbReference>
<accession>A0A392QXQ5</accession>
<feature type="domain" description="ABC transmembrane type-1" evidence="8">
    <location>
        <begin position="1"/>
        <end position="151"/>
    </location>
</feature>
<keyword evidence="10" id="KW-1185">Reference proteome</keyword>
<name>A0A392QXQ5_9FABA</name>
<feature type="transmembrane region" description="Helical" evidence="7">
    <location>
        <begin position="12"/>
        <end position="35"/>
    </location>
</feature>
<dbReference type="PROSITE" id="PS50929">
    <property type="entry name" value="ABC_TM1F"/>
    <property type="match status" value="1"/>
</dbReference>
<evidence type="ECO:0000256" key="3">
    <source>
        <dbReference type="ARBA" id="ARBA00022741"/>
    </source>
</evidence>
<comment type="caution">
    <text evidence="9">The sequence shown here is derived from an EMBL/GenBank/DDBJ whole genome shotgun (WGS) entry which is preliminary data.</text>
</comment>
<keyword evidence="2 7" id="KW-0812">Transmembrane</keyword>
<dbReference type="Proteomes" id="UP000265520">
    <property type="component" value="Unassembled WGS sequence"/>
</dbReference>
<evidence type="ECO:0000256" key="5">
    <source>
        <dbReference type="ARBA" id="ARBA00022989"/>
    </source>
</evidence>
<organism evidence="9 10">
    <name type="scientific">Trifolium medium</name>
    <dbReference type="NCBI Taxonomy" id="97028"/>
    <lineage>
        <taxon>Eukaryota</taxon>
        <taxon>Viridiplantae</taxon>
        <taxon>Streptophyta</taxon>
        <taxon>Embryophyta</taxon>
        <taxon>Tracheophyta</taxon>
        <taxon>Spermatophyta</taxon>
        <taxon>Magnoliopsida</taxon>
        <taxon>eudicotyledons</taxon>
        <taxon>Gunneridae</taxon>
        <taxon>Pentapetalae</taxon>
        <taxon>rosids</taxon>
        <taxon>fabids</taxon>
        <taxon>Fabales</taxon>
        <taxon>Fabaceae</taxon>
        <taxon>Papilionoideae</taxon>
        <taxon>50 kb inversion clade</taxon>
        <taxon>NPAAA clade</taxon>
        <taxon>Hologalegina</taxon>
        <taxon>IRL clade</taxon>
        <taxon>Trifolieae</taxon>
        <taxon>Trifolium</taxon>
    </lineage>
</organism>
<dbReference type="Gene3D" id="1.20.1560.10">
    <property type="entry name" value="ABC transporter type 1, transmembrane domain"/>
    <property type="match status" value="1"/>
</dbReference>
<keyword evidence="5 7" id="KW-1133">Transmembrane helix</keyword>
<sequence>MINVDVERVGDFFNHIHGLWVIPIQTVLALTILCINLGWIPSLAAFSVTTLVMVCNTPLATMQQGLTSKIMDATDARMKMTSETIKNMQILKLHSWELIFLQKLLQLRDTEMSWVLKYFHASSVVATLFWTTPTLVSVITFGACILVKTEL</sequence>
<dbReference type="Pfam" id="PF00664">
    <property type="entry name" value="ABC_membrane"/>
    <property type="match status" value="1"/>
</dbReference>
<feature type="transmembrane region" description="Helical" evidence="7">
    <location>
        <begin position="118"/>
        <end position="147"/>
    </location>
</feature>
<dbReference type="InterPro" id="IPR036640">
    <property type="entry name" value="ABC1_TM_sf"/>
</dbReference>
<evidence type="ECO:0000256" key="1">
    <source>
        <dbReference type="ARBA" id="ARBA00022448"/>
    </source>
</evidence>
<dbReference type="InterPro" id="IPR011527">
    <property type="entry name" value="ABC1_TM_dom"/>
</dbReference>
<dbReference type="GO" id="GO:0005524">
    <property type="term" value="F:ATP binding"/>
    <property type="evidence" value="ECO:0007669"/>
    <property type="project" value="UniProtKB-KW"/>
</dbReference>
<keyword evidence="1" id="KW-0813">Transport</keyword>
<reference evidence="9 10" key="1">
    <citation type="journal article" date="2018" name="Front. Plant Sci.">
        <title>Red Clover (Trifolium pratense) and Zigzag Clover (T. medium) - A Picture of Genomic Similarities and Differences.</title>
        <authorList>
            <person name="Dluhosova J."/>
            <person name="Istvanek J."/>
            <person name="Nedelnik J."/>
            <person name="Repkova J."/>
        </authorList>
    </citation>
    <scope>NUCLEOTIDE SEQUENCE [LARGE SCALE GENOMIC DNA]</scope>
    <source>
        <strain evidence="10">cv. 10/8</strain>
        <tissue evidence="9">Leaf</tissue>
    </source>
</reference>
<dbReference type="GO" id="GO:0016020">
    <property type="term" value="C:membrane"/>
    <property type="evidence" value="ECO:0007669"/>
    <property type="project" value="InterPro"/>
</dbReference>
<dbReference type="GO" id="GO:0140359">
    <property type="term" value="F:ABC-type transporter activity"/>
    <property type="evidence" value="ECO:0007669"/>
    <property type="project" value="InterPro"/>
</dbReference>
<evidence type="ECO:0000256" key="6">
    <source>
        <dbReference type="ARBA" id="ARBA00023136"/>
    </source>
</evidence>
<dbReference type="AlphaFoldDB" id="A0A392QXQ5"/>
<protein>
    <submittedName>
        <fullName evidence="9">ABC transporter C family member 3-like</fullName>
    </submittedName>
</protein>
<dbReference type="InterPro" id="IPR050173">
    <property type="entry name" value="ABC_transporter_C-like"/>
</dbReference>
<evidence type="ECO:0000256" key="2">
    <source>
        <dbReference type="ARBA" id="ARBA00022692"/>
    </source>
</evidence>
<keyword evidence="6 7" id="KW-0472">Membrane</keyword>
<proteinExistence type="predicted"/>
<dbReference type="SUPFAM" id="SSF90123">
    <property type="entry name" value="ABC transporter transmembrane region"/>
    <property type="match status" value="1"/>
</dbReference>
<dbReference type="PANTHER" id="PTHR24223:SF222">
    <property type="entry name" value="OS01G0902100 PROTEIN"/>
    <property type="match status" value="1"/>
</dbReference>
<keyword evidence="4" id="KW-0067">ATP-binding</keyword>